<organism evidence="8 9">
    <name type="scientific">Plasticicumulans acidivorans</name>
    <dbReference type="NCBI Taxonomy" id="886464"/>
    <lineage>
        <taxon>Bacteria</taxon>
        <taxon>Pseudomonadati</taxon>
        <taxon>Pseudomonadota</taxon>
        <taxon>Gammaproteobacteria</taxon>
        <taxon>Candidatus Competibacteraceae</taxon>
        <taxon>Plasticicumulans</taxon>
    </lineage>
</organism>
<evidence type="ECO:0000313" key="9">
    <source>
        <dbReference type="Proteomes" id="UP000246569"/>
    </source>
</evidence>
<dbReference type="EMBL" id="QGTJ01000005">
    <property type="protein sequence ID" value="PWV61586.1"/>
    <property type="molecule type" value="Genomic_DNA"/>
</dbReference>
<comment type="similarity">
    <text evidence="2">Belongs to the PilY1 family.</text>
</comment>
<keyword evidence="5" id="KW-0106">Calcium</keyword>
<evidence type="ECO:0000256" key="5">
    <source>
        <dbReference type="ARBA" id="ARBA00022837"/>
    </source>
</evidence>
<evidence type="ECO:0000256" key="6">
    <source>
        <dbReference type="ARBA" id="ARBA00023263"/>
    </source>
</evidence>
<keyword evidence="3" id="KW-1029">Fimbrium biogenesis</keyword>
<dbReference type="InterPro" id="IPR011047">
    <property type="entry name" value="Quinoprotein_ADH-like_sf"/>
</dbReference>
<comment type="subcellular location">
    <subcellularLocation>
        <location evidence="1">Fimbrium</location>
    </subcellularLocation>
</comment>
<keyword evidence="9" id="KW-1185">Reference proteome</keyword>
<dbReference type="OrthoDB" id="7156875at2"/>
<evidence type="ECO:0000256" key="1">
    <source>
        <dbReference type="ARBA" id="ARBA00004561"/>
    </source>
</evidence>
<dbReference type="GO" id="GO:0009289">
    <property type="term" value="C:pilus"/>
    <property type="evidence" value="ECO:0007669"/>
    <property type="project" value="UniProtKB-SubCell"/>
</dbReference>
<keyword evidence="6" id="KW-0281">Fimbrium</keyword>
<dbReference type="SUPFAM" id="SSF50998">
    <property type="entry name" value="Quinoprotein alcohol dehydrogenase-like"/>
    <property type="match status" value="1"/>
</dbReference>
<dbReference type="GO" id="GO:0046872">
    <property type="term" value="F:metal ion binding"/>
    <property type="evidence" value="ECO:0007669"/>
    <property type="project" value="UniProtKB-KW"/>
</dbReference>
<evidence type="ECO:0000256" key="4">
    <source>
        <dbReference type="ARBA" id="ARBA00022723"/>
    </source>
</evidence>
<accession>A0A317MUB5</accession>
<gene>
    <name evidence="8" type="ORF">C7443_10514</name>
</gene>
<reference evidence="8 9" key="1">
    <citation type="submission" date="2018-05" db="EMBL/GenBank/DDBJ databases">
        <title>Genomic Encyclopedia of Type Strains, Phase IV (KMG-IV): sequencing the most valuable type-strain genomes for metagenomic binning, comparative biology and taxonomic classification.</title>
        <authorList>
            <person name="Goeker M."/>
        </authorList>
    </citation>
    <scope>NUCLEOTIDE SEQUENCE [LARGE SCALE GENOMIC DNA]</scope>
    <source>
        <strain evidence="8 9">DSM 23606</strain>
    </source>
</reference>
<dbReference type="Pfam" id="PF05567">
    <property type="entry name" value="T4P_PilY1"/>
    <property type="match status" value="1"/>
</dbReference>
<evidence type="ECO:0000256" key="3">
    <source>
        <dbReference type="ARBA" id="ARBA00022558"/>
    </source>
</evidence>
<sequence length="1510" mass="158132">MLEQAAGRASTVWKWLACLLMLIALAAATRAPALELAQYPLYQAPPRKPMVMLTMSKDHPIFYKAYDDYSDLDSDGIADTSYKHSIDYYGYFDSGKCYTYSSGIFVPSALSSSKYCSGAWSGNFLNWASMARIDITRKVLYGGYRSTDSAVSTETQLSSTSSAAAPVTTTTSGRCDSRSSRYNCPASSTVTTGCTSAPSSAGSCTGTVTTTNVSLCGYTSSSCSYTKTVTSQTTTYVTTANDVLVPGKAVIERTYLPNDAHSWVKVYSGSDIAQLTPFSVSTISLCNTTVDTAGNLSQNVTAPPLLRVANGNYTLWAANERWQCRWNDEKNTGSNGNGGTIPGASDYTPGTSSGLGDKDYIVRVQTCVESLLGDEKCKRYPNGDYKPVGLLQDYGDSDQMYFGLLTGSYGANKSGGVLRKNLSSWRDEINATTGQFVTPSSGQGIQRTLSALRIYGYRHSDGTYFGTTGSDNCSWGLSSFSNGNCSNWGNPQAEVFLEALRYLGGKSATAAFNVDDSGRIAALRTATWSDVIGSSEANQCSPLSVISFNASASSYDADELGGASGVGLSSLNATTDGIGSSEGITGHNYFIGENGTNNDQLCTGKSVNALSALRGPCPDAPRLSGSYQTAGLAAYAHAHGVRTNGQQVDVFGVSLAPAPAQVTVPVPGSTRTVTIMPACRNNGVGGNCAIVEFRIVSQDLAAGTGRLYVNWEDSEQGGDYDQDMWGVIDYALTSSTLSVTTDVRMDSTSSGYLMGFGYVVSGTTQDGFHAHSGINSFSYADPTGGVQCSNCVRSDAPSTRVFTIGDSAAGFLQTPLALAAKWGGFRDRNSNGTPDAGEWENHFFDVKNPADLVSALSQVFATVASQSPSSAAVAANVRTLTTSSMLFQSTYDPSVWTGEIKAFSLDSVSGAVSSLIWKASDGVPAASARSIYTWVPASGAGTAAGAAFLWSNLNAAQQTAIGSESVLDYLRGVRTQEGSSSGQFRVRESLLGDFVNSDPVFVGADDEGFSVLPGSEGSSYAAWVAAKDSRAQILFVGANDGMLHAFDAASGAERFSFVPNGVYANLALLSQQTYGHQYYVDASPSVSDAYLGGHWKTVLVGALGAGGRSVFALDVSDPAAFGAGQVLWEFSDDALGVGVRRVIIARTASTAHPWVAIFGNGYNSTGTVASLFILDLASGERVAQLTPDSGASGENGMAVPLAWDANGDGIADTIYVGDLQGHLWKFDISSSDAGAWGSAYRAGGYDVPLFTARGPDEEVQAITAQPAAAVGSDGILRVYFGTGKYLEAIDAQVLDAPSVDSFYAIDDTGSALNVTGAQRDTVLQRQSIIAEYPAGTNGSYPLRVTSAVSDMSTDERAADPRGWFMDLVEPDGSKHGERIVEAPLVYFDRVMFVTMLPTVGDECSGGGDGWIMTVMADSGDRVSQSTYDLNGDGAYNAGDEVTVTINGSEQSVAVSGLNPGLGVIGGTPTLVGGSTSGSATLYDTGSSGGLFSIGVRGAETGGRRSWLQLQ</sequence>
<name>A0A317MUB5_9GAMM</name>
<dbReference type="RefSeq" id="WP_110018381.1">
    <property type="nucleotide sequence ID" value="NZ_QGTJ01000005.1"/>
</dbReference>
<evidence type="ECO:0000256" key="2">
    <source>
        <dbReference type="ARBA" id="ARBA00008387"/>
    </source>
</evidence>
<feature type="domain" description="PilY1 beta-propeller" evidence="7">
    <location>
        <begin position="991"/>
        <end position="1311"/>
    </location>
</feature>
<protein>
    <submittedName>
        <fullName evidence="8">Type IV pilus assembly protein PilY1</fullName>
    </submittedName>
</protein>
<dbReference type="Proteomes" id="UP000246569">
    <property type="component" value="Unassembled WGS sequence"/>
</dbReference>
<evidence type="ECO:0000313" key="8">
    <source>
        <dbReference type="EMBL" id="PWV61586.1"/>
    </source>
</evidence>
<dbReference type="InterPro" id="IPR008707">
    <property type="entry name" value="B-propeller_PilY1"/>
</dbReference>
<keyword evidence="4" id="KW-0479">Metal-binding</keyword>
<evidence type="ECO:0000259" key="7">
    <source>
        <dbReference type="Pfam" id="PF05567"/>
    </source>
</evidence>
<comment type="caution">
    <text evidence="8">The sequence shown here is derived from an EMBL/GenBank/DDBJ whole genome shotgun (WGS) entry which is preliminary data.</text>
</comment>
<proteinExistence type="inferred from homology"/>